<dbReference type="AlphaFoldDB" id="A0A7W3WTD2"/>
<gene>
    <name evidence="3" type="ORF">H3147_04830</name>
</gene>
<dbReference type="Proteomes" id="UP000517765">
    <property type="component" value="Unassembled WGS sequence"/>
</dbReference>
<dbReference type="InterPro" id="IPR012495">
    <property type="entry name" value="TadE-like_dom"/>
</dbReference>
<feature type="domain" description="TadE-like" evidence="2">
    <location>
        <begin position="21"/>
        <end position="63"/>
    </location>
</feature>
<proteinExistence type="predicted"/>
<feature type="transmembrane region" description="Helical" evidence="1">
    <location>
        <begin position="27"/>
        <end position="54"/>
    </location>
</feature>
<evidence type="ECO:0000313" key="3">
    <source>
        <dbReference type="EMBL" id="MBB1258152.1"/>
    </source>
</evidence>
<protein>
    <submittedName>
        <fullName evidence="3">Pilus assembly protein</fullName>
    </submittedName>
</protein>
<reference evidence="4" key="1">
    <citation type="submission" date="2020-05" db="EMBL/GenBank/DDBJ databases">
        <title>Classification of alakaliphilic streptomycetes isolated from an alkaline soil next to Lonar Crater, India and a proposal for the recognition of Streptomyces alkaliterrae sp. nov.</title>
        <authorList>
            <person name="Golinska P."/>
        </authorList>
    </citation>
    <scope>NUCLEOTIDE SEQUENCE [LARGE SCALE GENOMIC DNA]</scope>
    <source>
        <strain evidence="4">OF8</strain>
    </source>
</reference>
<organism evidence="3 4">
    <name type="scientific">Streptomyces alkaliterrae</name>
    <dbReference type="NCBI Taxonomy" id="2213162"/>
    <lineage>
        <taxon>Bacteria</taxon>
        <taxon>Bacillati</taxon>
        <taxon>Actinomycetota</taxon>
        <taxon>Actinomycetes</taxon>
        <taxon>Kitasatosporales</taxon>
        <taxon>Streptomycetaceae</taxon>
        <taxon>Streptomyces</taxon>
    </lineage>
</organism>
<name>A0A7W3WTD2_9ACTN</name>
<keyword evidence="1" id="KW-0472">Membrane</keyword>
<dbReference type="RefSeq" id="WP_181356216.1">
    <property type="nucleotide sequence ID" value="NZ_JABJXA010000017.1"/>
</dbReference>
<evidence type="ECO:0000259" key="2">
    <source>
        <dbReference type="Pfam" id="PF07811"/>
    </source>
</evidence>
<evidence type="ECO:0000256" key="1">
    <source>
        <dbReference type="SAM" id="Phobius"/>
    </source>
</evidence>
<keyword evidence="1" id="KW-1133">Transmembrane helix</keyword>
<comment type="caution">
    <text evidence="3">The sequence shown here is derived from an EMBL/GenBank/DDBJ whole genome shotgun (WGS) entry which is preliminary data.</text>
</comment>
<dbReference type="Pfam" id="PF07811">
    <property type="entry name" value="TadE"/>
    <property type="match status" value="1"/>
</dbReference>
<keyword evidence="1" id="KW-0812">Transmembrane</keyword>
<accession>A0A7W3WTD2</accession>
<sequence length="134" mass="13706">MRSGPADHGSARLAPPDRDSGQATVEFLGMVPLILLLLVLCWQFVLVGYTFVLAGDAADRAARANAVGESCQAAAARDMPGSWASGASVSCPGHDYGEVAAATVRLKVPVLFPGSVNLPLTISSRAAAPSEAAE</sequence>
<dbReference type="EMBL" id="JABJXA010000017">
    <property type="protein sequence ID" value="MBB1258152.1"/>
    <property type="molecule type" value="Genomic_DNA"/>
</dbReference>
<evidence type="ECO:0000313" key="4">
    <source>
        <dbReference type="Proteomes" id="UP000517765"/>
    </source>
</evidence>